<proteinExistence type="predicted"/>
<reference evidence="1" key="1">
    <citation type="submission" date="2014-09" db="EMBL/GenBank/DDBJ databases">
        <authorList>
            <person name="Magalhaes I.L.F."/>
            <person name="Oliveira U."/>
            <person name="Santos F.R."/>
            <person name="Vidigal T.H.D.A."/>
            <person name="Brescovit A.D."/>
            <person name="Santos A.J."/>
        </authorList>
    </citation>
    <scope>NUCLEOTIDE SEQUENCE</scope>
    <source>
        <tissue evidence="1">Shoot tissue taken approximately 20 cm above the soil surface</tissue>
    </source>
</reference>
<dbReference type="EMBL" id="GBRH01259160">
    <property type="protein sequence ID" value="JAD38735.1"/>
    <property type="molecule type" value="Transcribed_RNA"/>
</dbReference>
<protein>
    <submittedName>
        <fullName evidence="1">Uncharacterized protein</fullName>
    </submittedName>
</protein>
<reference evidence="1" key="2">
    <citation type="journal article" date="2015" name="Data Brief">
        <title>Shoot transcriptome of the giant reed, Arundo donax.</title>
        <authorList>
            <person name="Barrero R.A."/>
            <person name="Guerrero F.D."/>
            <person name="Moolhuijzen P."/>
            <person name="Goolsby J.A."/>
            <person name="Tidwell J."/>
            <person name="Bellgard S.E."/>
            <person name="Bellgard M.I."/>
        </authorList>
    </citation>
    <scope>NUCLEOTIDE SEQUENCE</scope>
    <source>
        <tissue evidence="1">Shoot tissue taken approximately 20 cm above the soil surface</tissue>
    </source>
</reference>
<dbReference type="AlphaFoldDB" id="A0A0A8ZPR0"/>
<accession>A0A0A8ZPR0</accession>
<name>A0A0A8ZPR0_ARUDO</name>
<organism evidence="1">
    <name type="scientific">Arundo donax</name>
    <name type="common">Giant reed</name>
    <name type="synonym">Donax arundinaceus</name>
    <dbReference type="NCBI Taxonomy" id="35708"/>
    <lineage>
        <taxon>Eukaryota</taxon>
        <taxon>Viridiplantae</taxon>
        <taxon>Streptophyta</taxon>
        <taxon>Embryophyta</taxon>
        <taxon>Tracheophyta</taxon>
        <taxon>Spermatophyta</taxon>
        <taxon>Magnoliopsida</taxon>
        <taxon>Liliopsida</taxon>
        <taxon>Poales</taxon>
        <taxon>Poaceae</taxon>
        <taxon>PACMAD clade</taxon>
        <taxon>Arundinoideae</taxon>
        <taxon>Arundineae</taxon>
        <taxon>Arundo</taxon>
    </lineage>
</organism>
<evidence type="ECO:0000313" key="1">
    <source>
        <dbReference type="EMBL" id="JAD38735.1"/>
    </source>
</evidence>
<sequence>MDIVLISMPQFVALIFCMKFSYRELLPFKHRAGMHFSSF</sequence>